<keyword evidence="3" id="KW-1185">Reference proteome</keyword>
<dbReference type="Pfam" id="PF01755">
    <property type="entry name" value="Glyco_transf_25"/>
    <property type="match status" value="1"/>
</dbReference>
<reference evidence="2 3" key="1">
    <citation type="submission" date="2019-08" db="EMBL/GenBank/DDBJ databases">
        <title>In-depth cultivation of the pig gut microbiome towards novel bacterial diversity and tailored functional studies.</title>
        <authorList>
            <person name="Wylensek D."/>
            <person name="Hitch T.C.A."/>
            <person name="Clavel T."/>
        </authorList>
    </citation>
    <scope>NUCLEOTIDE SEQUENCE [LARGE SCALE GENOMIC DNA]</scope>
    <source>
        <strain evidence="2 3">Oil-RF-744-WCA-WT-10</strain>
    </source>
</reference>
<gene>
    <name evidence="2" type="ORF">FYJ29_06145</name>
</gene>
<dbReference type="AlphaFoldDB" id="A0A6L5XAT0"/>
<dbReference type="InterPro" id="IPR002654">
    <property type="entry name" value="Glyco_trans_25"/>
</dbReference>
<proteinExistence type="predicted"/>
<keyword evidence="2" id="KW-0808">Transferase</keyword>
<evidence type="ECO:0000259" key="1">
    <source>
        <dbReference type="Pfam" id="PF01755"/>
    </source>
</evidence>
<comment type="caution">
    <text evidence="2">The sequence shown here is derived from an EMBL/GenBank/DDBJ whole genome shotgun (WGS) entry which is preliminary data.</text>
</comment>
<dbReference type="CDD" id="cd06532">
    <property type="entry name" value="Glyco_transf_25"/>
    <property type="match status" value="1"/>
</dbReference>
<name>A0A6L5XAT0_9BACT</name>
<accession>A0A6L5XAT0</accession>
<feature type="domain" description="Glycosyl transferase family 25" evidence="1">
    <location>
        <begin position="65"/>
        <end position="159"/>
    </location>
</feature>
<organism evidence="2 3">
    <name type="scientific">Sodaliphilus pleomorphus</name>
    <dbReference type="NCBI Taxonomy" id="2606626"/>
    <lineage>
        <taxon>Bacteria</taxon>
        <taxon>Pseudomonadati</taxon>
        <taxon>Bacteroidota</taxon>
        <taxon>Bacteroidia</taxon>
        <taxon>Bacteroidales</taxon>
        <taxon>Muribaculaceae</taxon>
        <taxon>Sodaliphilus</taxon>
    </lineage>
</organism>
<dbReference type="GO" id="GO:0016740">
    <property type="term" value="F:transferase activity"/>
    <property type="evidence" value="ECO:0007669"/>
    <property type="project" value="UniProtKB-KW"/>
</dbReference>
<evidence type="ECO:0000313" key="3">
    <source>
        <dbReference type="Proteomes" id="UP000483362"/>
    </source>
</evidence>
<evidence type="ECO:0000313" key="2">
    <source>
        <dbReference type="EMBL" id="MSS17341.1"/>
    </source>
</evidence>
<dbReference type="EMBL" id="VULT01000007">
    <property type="protein sequence ID" value="MSS17341.1"/>
    <property type="molecule type" value="Genomic_DNA"/>
</dbReference>
<sequence>MLCRPCCRAARAAATSGGAGRAHTGRMLDNIKKDFTSTTAASAPAGQQGCEGLTIFVLHVRQGYDDRRRHMEAMMQAHGLHFEYVLEDDKSDLTPDVVGRYFAGDMARVQAATSCAAKHLAAYRRIVERNLEGALILEDDMLLHRDFNRVMGECLAEVRRRHLDGALCSLEDSLLKFVPRSQRRRGVHLYPAQRDRLGGAYYCTRGAAMTILAEAERRKCDRPIDLFHSLLLSQGLIGYYWCHPCIASQGTACGRFCSSIDRRGRRKQRYRRRMWRLKLAYKRLVYYLR</sequence>
<dbReference type="Proteomes" id="UP000483362">
    <property type="component" value="Unassembled WGS sequence"/>
</dbReference>
<protein>
    <submittedName>
        <fullName evidence="2">Glycosyltransferase family 25 protein</fullName>
    </submittedName>
</protein>